<evidence type="ECO:0000313" key="11">
    <source>
        <dbReference type="EMBL" id="RAW12558.1"/>
    </source>
</evidence>
<dbReference type="OrthoDB" id="9774531at2"/>
<sequence>MSDDTTRYDDAVRVTGVTITPAAFPDPPLLNSVGVHQPWALRAVVEVHTAGGLVGLGETYGDAAHLSLLSDVAATLTGLDAYDIAGLARRVTTVLGTAEAPDRHGLTGHSSPSKTAASVIAAFETALLDLQGQAAGRPVYALLGGKYRDHVPFAAYLFYKWAAHPGAEPDGWGEALDPDGVVAQARGMIDRYGFRSIKLKGGVFEPAEEIGAVRALRHAFPGHPLRLDPNCAWTVDTSVRVARETDGLLEYLEDPTPGIGGMARVAERAAMPLATNMCVVQFADLPEAFERGAVQIVLADHHYWGGLHASIQLAKICETWGVGVSMHSNSHLGISLAAMTHLAAATPVLQHAVDTHLPWQEGNDVVQQPLRIIDGAVQVPGEPGLGVRLDPDALARMHENYLTCGIRERDDTTYMQRFHPEFELRRPRW</sequence>
<evidence type="ECO:0000259" key="10">
    <source>
        <dbReference type="SMART" id="SM00922"/>
    </source>
</evidence>
<evidence type="ECO:0000256" key="3">
    <source>
        <dbReference type="ARBA" id="ARBA00005183"/>
    </source>
</evidence>
<dbReference type="InterPro" id="IPR034593">
    <property type="entry name" value="DgoD-like"/>
</dbReference>
<dbReference type="GO" id="GO:0008872">
    <property type="term" value="F:glucarate dehydratase activity"/>
    <property type="evidence" value="ECO:0007669"/>
    <property type="project" value="UniProtKB-EC"/>
</dbReference>
<evidence type="ECO:0000313" key="12">
    <source>
        <dbReference type="Proteomes" id="UP000250462"/>
    </source>
</evidence>
<organism evidence="11 12">
    <name type="scientific">Phytoactinopolyspora halophila</name>
    <dbReference type="NCBI Taxonomy" id="1981511"/>
    <lineage>
        <taxon>Bacteria</taxon>
        <taxon>Bacillati</taxon>
        <taxon>Actinomycetota</taxon>
        <taxon>Actinomycetes</taxon>
        <taxon>Jiangellales</taxon>
        <taxon>Jiangellaceae</taxon>
        <taxon>Phytoactinopolyspora</taxon>
    </lineage>
</organism>
<dbReference type="RefSeq" id="WP_112259014.1">
    <property type="nucleotide sequence ID" value="NZ_QMIG01000015.1"/>
</dbReference>
<dbReference type="InterPro" id="IPR034598">
    <property type="entry name" value="GlucD-like"/>
</dbReference>
<dbReference type="Pfam" id="PF02746">
    <property type="entry name" value="MR_MLE_N"/>
    <property type="match status" value="1"/>
</dbReference>
<feature type="active site" description="Proton acceptor" evidence="9">
    <location>
        <position position="327"/>
    </location>
</feature>
<keyword evidence="6" id="KW-0479">Metal-binding</keyword>
<accession>A0A329QPI9</accession>
<dbReference type="AlphaFoldDB" id="A0A329QPI9"/>
<dbReference type="InterPro" id="IPR013341">
    <property type="entry name" value="Mandelate_racemase_N_dom"/>
</dbReference>
<gene>
    <name evidence="11" type="ORF">DPM12_14315</name>
</gene>
<evidence type="ECO:0000256" key="9">
    <source>
        <dbReference type="PIRSR" id="PIRSR634598-1"/>
    </source>
</evidence>
<dbReference type="InterPro" id="IPR013342">
    <property type="entry name" value="Mandelate_racemase_C"/>
</dbReference>
<dbReference type="PANTHER" id="PTHR48080">
    <property type="entry name" value="D-GALACTONATE DEHYDRATASE-RELATED"/>
    <property type="match status" value="1"/>
</dbReference>
<dbReference type="Gene3D" id="3.30.390.10">
    <property type="entry name" value="Enolase-like, N-terminal domain"/>
    <property type="match status" value="1"/>
</dbReference>
<comment type="caution">
    <text evidence="11">The sequence shown here is derived from an EMBL/GenBank/DDBJ whole genome shotgun (WGS) entry which is preliminary data.</text>
</comment>
<dbReference type="SUPFAM" id="SSF51604">
    <property type="entry name" value="Enolase C-terminal domain-like"/>
    <property type="match status" value="1"/>
</dbReference>
<evidence type="ECO:0000256" key="8">
    <source>
        <dbReference type="ARBA" id="ARBA00023239"/>
    </source>
</evidence>
<proteinExistence type="inferred from homology"/>
<reference evidence="11 12" key="1">
    <citation type="submission" date="2018-06" db="EMBL/GenBank/DDBJ databases">
        <title>Phytoactinopolyspora halophila sp. nov., a novel halophilic actinomycete isolated from a saline soil in China.</title>
        <authorList>
            <person name="Tang S.-K."/>
        </authorList>
    </citation>
    <scope>NUCLEOTIDE SEQUENCE [LARGE SCALE GENOMIC DNA]</scope>
    <source>
        <strain evidence="11 12">YIM 96934</strain>
    </source>
</reference>
<dbReference type="InterPro" id="IPR029065">
    <property type="entry name" value="Enolase_C-like"/>
</dbReference>
<comment type="similarity">
    <text evidence="4">Belongs to the mandelate racemase/muconate lactonizing enzyme family. GlucD subfamily.</text>
</comment>
<dbReference type="SFLD" id="SFLDS00001">
    <property type="entry name" value="Enolase"/>
    <property type="match status" value="1"/>
</dbReference>
<protein>
    <recommendedName>
        <fullName evidence="5">glucarate dehydratase</fullName>
        <ecNumber evidence="5">4.2.1.40</ecNumber>
    </recommendedName>
</protein>
<comment type="pathway">
    <text evidence="3">Carbohydrate acid metabolism; D-glucarate degradation; 2,5-dioxopentanoate from D-glucarate: step 1/2.</text>
</comment>
<feature type="domain" description="Mandelate racemase/muconate lactonizing enzyme C-terminal" evidence="10">
    <location>
        <begin position="178"/>
        <end position="272"/>
    </location>
</feature>
<dbReference type="Proteomes" id="UP000250462">
    <property type="component" value="Unassembled WGS sequence"/>
</dbReference>
<evidence type="ECO:0000256" key="2">
    <source>
        <dbReference type="ARBA" id="ARBA00001946"/>
    </source>
</evidence>
<keyword evidence="12" id="KW-1185">Reference proteome</keyword>
<evidence type="ECO:0000256" key="7">
    <source>
        <dbReference type="ARBA" id="ARBA00022842"/>
    </source>
</evidence>
<dbReference type="Gene3D" id="3.20.20.120">
    <property type="entry name" value="Enolase-like C-terminal domain"/>
    <property type="match status" value="1"/>
</dbReference>
<feature type="active site" description="Proton acceptor" evidence="9">
    <location>
        <position position="200"/>
    </location>
</feature>
<keyword evidence="7" id="KW-0460">Magnesium</keyword>
<name>A0A329QPI9_9ACTN</name>
<dbReference type="InterPro" id="IPR029017">
    <property type="entry name" value="Enolase-like_N"/>
</dbReference>
<dbReference type="SMART" id="SM00922">
    <property type="entry name" value="MR_MLE"/>
    <property type="match status" value="1"/>
</dbReference>
<dbReference type="Pfam" id="PF13378">
    <property type="entry name" value="MR_MLE_C"/>
    <property type="match status" value="1"/>
</dbReference>
<comment type="cofactor">
    <cofactor evidence="2">
        <name>Mg(2+)</name>
        <dbReference type="ChEBI" id="CHEBI:18420"/>
    </cofactor>
</comment>
<evidence type="ECO:0000256" key="1">
    <source>
        <dbReference type="ARBA" id="ARBA00001426"/>
    </source>
</evidence>
<comment type="catalytic activity">
    <reaction evidence="1">
        <text>D-glucarate = 5-dehydro-4-deoxy-D-glucarate + H2O</text>
        <dbReference type="Rhea" id="RHEA:14573"/>
        <dbReference type="ChEBI" id="CHEBI:15377"/>
        <dbReference type="ChEBI" id="CHEBI:30612"/>
        <dbReference type="ChEBI" id="CHEBI:42819"/>
        <dbReference type="EC" id="4.2.1.40"/>
    </reaction>
</comment>
<dbReference type="InterPro" id="IPR036849">
    <property type="entry name" value="Enolase-like_C_sf"/>
</dbReference>
<dbReference type="CDD" id="cd03323">
    <property type="entry name" value="D-glucarate_dehydratase"/>
    <property type="match status" value="1"/>
</dbReference>
<dbReference type="GO" id="GO:0046872">
    <property type="term" value="F:metal ion binding"/>
    <property type="evidence" value="ECO:0007669"/>
    <property type="project" value="UniProtKB-KW"/>
</dbReference>
<evidence type="ECO:0000256" key="5">
    <source>
        <dbReference type="ARBA" id="ARBA00011973"/>
    </source>
</evidence>
<dbReference type="EC" id="4.2.1.40" evidence="5"/>
<dbReference type="PANTHER" id="PTHR48080:SF4">
    <property type="entry name" value="GLUCARATE DEHYDRATASE"/>
    <property type="match status" value="1"/>
</dbReference>
<keyword evidence="8" id="KW-0456">Lyase</keyword>
<evidence type="ECO:0000256" key="6">
    <source>
        <dbReference type="ARBA" id="ARBA00022723"/>
    </source>
</evidence>
<dbReference type="SUPFAM" id="SSF54826">
    <property type="entry name" value="Enolase N-terminal domain-like"/>
    <property type="match status" value="1"/>
</dbReference>
<dbReference type="EMBL" id="QMIG01000015">
    <property type="protein sequence ID" value="RAW12558.1"/>
    <property type="molecule type" value="Genomic_DNA"/>
</dbReference>
<dbReference type="SFLD" id="SFLDG00055">
    <property type="entry name" value="glucarate_dehydratase"/>
    <property type="match status" value="1"/>
</dbReference>
<evidence type="ECO:0000256" key="4">
    <source>
        <dbReference type="ARBA" id="ARBA00009938"/>
    </source>
</evidence>